<keyword evidence="4" id="KW-1185">Reference proteome</keyword>
<gene>
    <name evidence="3" type="ORF">UCDDA912_g00401</name>
</gene>
<feature type="domain" description="Gfo/Idh/MocA-like oxidoreductase C-terminal" evidence="2">
    <location>
        <begin position="159"/>
        <end position="343"/>
    </location>
</feature>
<dbReference type="GO" id="GO:0006740">
    <property type="term" value="P:NADPH regeneration"/>
    <property type="evidence" value="ECO:0007669"/>
    <property type="project" value="TreeGrafter"/>
</dbReference>
<protein>
    <submittedName>
        <fullName evidence="3">Putative nad-binding rossmann fold oxidoreductase</fullName>
    </submittedName>
</protein>
<dbReference type="EMBL" id="LCUC01000016">
    <property type="protein sequence ID" value="KKY39512.1"/>
    <property type="molecule type" value="Genomic_DNA"/>
</dbReference>
<sequence>MSVPTPAPVAIIGGGIFVKEQHLPAVLATPLLSLKAIYSRSLKSAKETSELLPASHGAVDLYSEDSGPGKSFKDVLSRSEIVGVIIALPIRNQPEFIEAALKAGKHVLAEKPVGPDVESAKKLISWYRKIAAEKKVTWAVAEQFRFLPKYVWAAEQARTLGKVIGFNFRVFQLCSQDNKYFNTAWRKNPTHNYGFILDGGVHSTAAVRMFLGQDQPQTVIGYSSLAQQHLAPVDTLSAVIKTKSGAVGSFTCSWGTTMKATEYTVACENGSVTVEGDAGWILHKDGRKTEKDFPFTVGSGVTEEVQAWGAAIAEGKENPLLTPEITLGDLELLEFMLRSAEDNGAPGKLELQ</sequence>
<dbReference type="GO" id="GO:0000166">
    <property type="term" value="F:nucleotide binding"/>
    <property type="evidence" value="ECO:0007669"/>
    <property type="project" value="InterPro"/>
</dbReference>
<dbReference type="GO" id="GO:0005737">
    <property type="term" value="C:cytoplasm"/>
    <property type="evidence" value="ECO:0007669"/>
    <property type="project" value="TreeGrafter"/>
</dbReference>
<reference evidence="3 4" key="2">
    <citation type="submission" date="2015-05" db="EMBL/GenBank/DDBJ databases">
        <authorList>
            <person name="Morales-Cruz A."/>
            <person name="Amrine K.C."/>
            <person name="Cantu D."/>
        </authorList>
    </citation>
    <scope>NUCLEOTIDE SEQUENCE [LARGE SCALE GENOMIC DNA]</scope>
    <source>
        <strain evidence="3">DA912</strain>
    </source>
</reference>
<dbReference type="SUPFAM" id="SSF55347">
    <property type="entry name" value="Glyceraldehyde-3-phosphate dehydrogenase-like, C-terminal domain"/>
    <property type="match status" value="1"/>
</dbReference>
<comment type="caution">
    <text evidence="3">The sequence shown here is derived from an EMBL/GenBank/DDBJ whole genome shotgun (WGS) entry which is preliminary data.</text>
</comment>
<feature type="domain" description="Gfo/Idh/MocA-like oxidoreductase N-terminal" evidence="1">
    <location>
        <begin position="9"/>
        <end position="127"/>
    </location>
</feature>
<dbReference type="OrthoDB" id="64915at2759"/>
<name>A0A0G2FZG0_9PEZI</name>
<accession>A0A0G2FZG0</accession>
<evidence type="ECO:0000313" key="3">
    <source>
        <dbReference type="EMBL" id="KKY39512.1"/>
    </source>
</evidence>
<dbReference type="Proteomes" id="UP000034680">
    <property type="component" value="Unassembled WGS sequence"/>
</dbReference>
<dbReference type="InterPro" id="IPR000683">
    <property type="entry name" value="Gfo/Idh/MocA-like_OxRdtase_N"/>
</dbReference>
<dbReference type="STRING" id="1214573.A0A0G2FZG0"/>
<dbReference type="Gene3D" id="3.30.360.10">
    <property type="entry name" value="Dihydrodipicolinate Reductase, domain 2"/>
    <property type="match status" value="1"/>
</dbReference>
<dbReference type="InterPro" id="IPR004104">
    <property type="entry name" value="Gfo/Idh/MocA-like_OxRdtase_C"/>
</dbReference>
<dbReference type="SUPFAM" id="SSF51735">
    <property type="entry name" value="NAD(P)-binding Rossmann-fold domains"/>
    <property type="match status" value="1"/>
</dbReference>
<dbReference type="InterPro" id="IPR036291">
    <property type="entry name" value="NAD(P)-bd_dom_sf"/>
</dbReference>
<evidence type="ECO:0000259" key="2">
    <source>
        <dbReference type="Pfam" id="PF02894"/>
    </source>
</evidence>
<dbReference type="Pfam" id="PF02894">
    <property type="entry name" value="GFO_IDH_MocA_C"/>
    <property type="match status" value="1"/>
</dbReference>
<reference evidence="3 4" key="1">
    <citation type="submission" date="2015-05" db="EMBL/GenBank/DDBJ databases">
        <title>Distinctive expansion of gene families associated with plant cell wall degradation and secondary metabolism in the genomes of grapevine trunk pathogens.</title>
        <authorList>
            <person name="Lawrence D.P."/>
            <person name="Travadon R."/>
            <person name="Rolshausen P.E."/>
            <person name="Baumgartner K."/>
        </authorList>
    </citation>
    <scope>NUCLEOTIDE SEQUENCE [LARGE SCALE GENOMIC DNA]</scope>
    <source>
        <strain evidence="3">DA912</strain>
    </source>
</reference>
<dbReference type="AlphaFoldDB" id="A0A0G2FZG0"/>
<proteinExistence type="predicted"/>
<dbReference type="GO" id="GO:0016491">
    <property type="term" value="F:oxidoreductase activity"/>
    <property type="evidence" value="ECO:0007669"/>
    <property type="project" value="TreeGrafter"/>
</dbReference>
<dbReference type="Gene3D" id="3.40.50.720">
    <property type="entry name" value="NAD(P)-binding Rossmann-like Domain"/>
    <property type="match status" value="1"/>
</dbReference>
<evidence type="ECO:0000259" key="1">
    <source>
        <dbReference type="Pfam" id="PF01408"/>
    </source>
</evidence>
<organism evidence="3 4">
    <name type="scientific">Diaporthe ampelina</name>
    <dbReference type="NCBI Taxonomy" id="1214573"/>
    <lineage>
        <taxon>Eukaryota</taxon>
        <taxon>Fungi</taxon>
        <taxon>Dikarya</taxon>
        <taxon>Ascomycota</taxon>
        <taxon>Pezizomycotina</taxon>
        <taxon>Sordariomycetes</taxon>
        <taxon>Sordariomycetidae</taxon>
        <taxon>Diaporthales</taxon>
        <taxon>Diaporthaceae</taxon>
        <taxon>Diaporthe</taxon>
    </lineage>
</organism>
<dbReference type="Pfam" id="PF01408">
    <property type="entry name" value="GFO_IDH_MocA"/>
    <property type="match status" value="1"/>
</dbReference>
<evidence type="ECO:0000313" key="4">
    <source>
        <dbReference type="Proteomes" id="UP000034680"/>
    </source>
</evidence>
<dbReference type="PANTHER" id="PTHR42840:SF5">
    <property type="entry name" value="NAD(P)-BINDING ROSSMANN-FOLD SUPERFAMILY PROTEIN"/>
    <property type="match status" value="1"/>
</dbReference>
<dbReference type="PANTHER" id="PTHR42840">
    <property type="entry name" value="NAD(P)-BINDING ROSSMANN-FOLD SUPERFAMILY PROTEIN-RELATED"/>
    <property type="match status" value="1"/>
</dbReference>